<dbReference type="AlphaFoldDB" id="A0A1E1XER1"/>
<protein>
    <submittedName>
        <fullName evidence="2">Putative tnf receptor-associated factor 6</fullName>
    </submittedName>
</protein>
<feature type="compositionally biased region" description="Polar residues" evidence="1">
    <location>
        <begin position="180"/>
        <end position="192"/>
    </location>
</feature>
<name>A0A1E1XER1_9ACAR</name>
<evidence type="ECO:0000256" key="1">
    <source>
        <dbReference type="SAM" id="MobiDB-lite"/>
    </source>
</evidence>
<reference evidence="2" key="1">
    <citation type="journal article" date="2017" name="Front. Cell. Infect. Microbiol.">
        <title>The Distinct Transcriptional Response of the Midgut of Amblyomma sculptum and Amblyomma aureolatum Ticks to Rickettsia rickettsii Correlates to Their Differences in Susceptibility to Infection.</title>
        <authorList>
            <person name="Martins L.A."/>
            <person name="Galletti M.F.B.M."/>
            <person name="Ribeiro J.M."/>
            <person name="Fujita A."/>
            <person name="Costa F.B."/>
            <person name="Labruna M.B."/>
            <person name="Daffre S."/>
            <person name="Fogaca A.C."/>
        </authorList>
    </citation>
    <scope>NUCLEOTIDE SEQUENCE</scope>
</reference>
<feature type="compositionally biased region" description="Polar residues" evidence="1">
    <location>
        <begin position="144"/>
        <end position="158"/>
    </location>
</feature>
<dbReference type="Gene3D" id="3.30.40.10">
    <property type="entry name" value="Zinc/RING finger domain, C3HC4 (zinc finger)"/>
    <property type="match status" value="2"/>
</dbReference>
<accession>A0A1E1XER1</accession>
<sequence length="435" mass="49488">VKYRDLPGGPTDVEMGDEVSRYSLCTQCGMLSMSVLQDHQEHVFCTACVEERRYRRQSHIFCKYEQKNVTLDKMPQAKDVVTVIRDQATFCPNKQCRKSVRLEDLHEHYCQCMPLVECPACLREVRSREWETHWRMHLLGGYEEQTTMPTNPSQSPGSHSPKKPVRQQKNDMNSSLSSSELPGSNQHYYAQNYKTGGSTASNSAVCEYCQRPVKEVNLPHHRKTCSKAPKTCVYCEKDVPGQDIAAHIKECYLNPDNVPQTIVAKDDTGSKADGGKGVNEALQQLRGNIEEHGSRSLERTIPELPTLALSNEDMKTWHDAFEEHLSMLGITDNRLKYEVLASTLTPEIFCKVQKAAMPFTPHREYECLLEALFKLSESARDEHSDRILPDVFAKLKTKVLKGKEFLRDMVIHTSDGCSEPQSKTVWYEQGMHSVV</sequence>
<dbReference type="EMBL" id="GFAC01001602">
    <property type="protein sequence ID" value="JAT97586.1"/>
    <property type="molecule type" value="mRNA"/>
</dbReference>
<organism evidence="2">
    <name type="scientific">Amblyomma aureolatum</name>
    <dbReference type="NCBI Taxonomy" id="187763"/>
    <lineage>
        <taxon>Eukaryota</taxon>
        <taxon>Metazoa</taxon>
        <taxon>Ecdysozoa</taxon>
        <taxon>Arthropoda</taxon>
        <taxon>Chelicerata</taxon>
        <taxon>Arachnida</taxon>
        <taxon>Acari</taxon>
        <taxon>Parasitiformes</taxon>
        <taxon>Ixodida</taxon>
        <taxon>Ixodoidea</taxon>
        <taxon>Ixodidae</taxon>
        <taxon>Amblyomminae</taxon>
        <taxon>Amblyomma</taxon>
    </lineage>
</organism>
<proteinExistence type="evidence at transcript level"/>
<feature type="region of interest" description="Disordered" evidence="1">
    <location>
        <begin position="144"/>
        <end position="192"/>
    </location>
</feature>
<evidence type="ECO:0000313" key="2">
    <source>
        <dbReference type="EMBL" id="JAT97586.1"/>
    </source>
</evidence>
<keyword evidence="2" id="KW-0675">Receptor</keyword>
<feature type="non-terminal residue" evidence="2">
    <location>
        <position position="1"/>
    </location>
</feature>
<dbReference type="InterPro" id="IPR013083">
    <property type="entry name" value="Znf_RING/FYVE/PHD"/>
</dbReference>